<organism evidence="1 2">
    <name type="scientific">Acidovorax delafieldii 2AN</name>
    <dbReference type="NCBI Taxonomy" id="573060"/>
    <lineage>
        <taxon>Bacteria</taxon>
        <taxon>Pseudomonadati</taxon>
        <taxon>Pseudomonadota</taxon>
        <taxon>Betaproteobacteria</taxon>
        <taxon>Burkholderiales</taxon>
        <taxon>Comamonadaceae</taxon>
        <taxon>Acidovorax</taxon>
    </lineage>
</organism>
<dbReference type="Gene3D" id="1.10.472.150">
    <property type="entry name" value="Glucose-regulated metallo-peptidase M90, N-terminal domain"/>
    <property type="match status" value="1"/>
</dbReference>
<gene>
    <name evidence="1" type="ORF">AcdelDRAFT_1424</name>
</gene>
<dbReference type="CDD" id="cd20169">
    <property type="entry name" value="Peptidase_M90_mtfA"/>
    <property type="match status" value="1"/>
</dbReference>
<dbReference type="Gene3D" id="3.40.390.10">
    <property type="entry name" value="Collagenase (Catalytic Domain)"/>
    <property type="match status" value="1"/>
</dbReference>
<protein>
    <recommendedName>
        <fullName evidence="3">Zinc-dependent peptidase</fullName>
    </recommendedName>
</protein>
<comment type="caution">
    <text evidence="1">The sequence shown here is derived from an EMBL/GenBank/DDBJ whole genome shotgun (WGS) entry which is preliminary data.</text>
</comment>
<dbReference type="GO" id="GO:0005829">
    <property type="term" value="C:cytosol"/>
    <property type="evidence" value="ECO:0007669"/>
    <property type="project" value="TreeGrafter"/>
</dbReference>
<evidence type="ECO:0000313" key="2">
    <source>
        <dbReference type="Proteomes" id="UP000003856"/>
    </source>
</evidence>
<dbReference type="PANTHER" id="PTHR30164:SF2">
    <property type="entry name" value="PROTEIN MTFA"/>
    <property type="match status" value="1"/>
</dbReference>
<dbReference type="InterPro" id="IPR010384">
    <property type="entry name" value="MtfA_fam"/>
</dbReference>
<evidence type="ECO:0000313" key="1">
    <source>
        <dbReference type="EMBL" id="EER60995.1"/>
    </source>
</evidence>
<dbReference type="EMBL" id="ACQT01000030">
    <property type="protein sequence ID" value="EER60995.1"/>
    <property type="molecule type" value="Genomic_DNA"/>
</dbReference>
<dbReference type="PANTHER" id="PTHR30164">
    <property type="entry name" value="MTFA PEPTIDASE"/>
    <property type="match status" value="1"/>
</dbReference>
<dbReference type="SUPFAM" id="SSF55486">
    <property type="entry name" value="Metalloproteases ('zincins'), catalytic domain"/>
    <property type="match status" value="1"/>
</dbReference>
<proteinExistence type="predicted"/>
<dbReference type="AlphaFoldDB" id="C5T3E4"/>
<dbReference type="Proteomes" id="UP000003856">
    <property type="component" value="Unassembled WGS sequence"/>
</dbReference>
<dbReference type="InterPro" id="IPR024079">
    <property type="entry name" value="MetalloPept_cat_dom_sf"/>
</dbReference>
<name>C5T3E4_ACIDE</name>
<evidence type="ECO:0008006" key="3">
    <source>
        <dbReference type="Google" id="ProtNLM"/>
    </source>
</evidence>
<keyword evidence="2" id="KW-1185">Reference proteome</keyword>
<dbReference type="PATRIC" id="fig|573060.9.peg.3728"/>
<dbReference type="InterPro" id="IPR042252">
    <property type="entry name" value="MtfA_N"/>
</dbReference>
<dbReference type="Pfam" id="PF06167">
    <property type="entry name" value="Peptidase_M90"/>
    <property type="match status" value="1"/>
</dbReference>
<sequence length="364" mass="39722">MYADLDPAATLAWLAAAHATVLVHGHTHRPAQHVLAPGLTREVLSDWDLAARPPRAEVLRLTARGLERVAMAPHVGSSHCSQGCARAGPAPMPHVLRKLWHQLRATVAPVPAISATLWLETLQRYPFLAALPLHDQAKLRALSALFLHHKQFHGAHGLTVTDAMAIDIAAQACLPLLHWGDAAAALGWYDDFVGIVVHPGEAVARRQTMDEAGVVHEHTEVLLGEAMERGPVMLSWQHVANAGHNTERGTNVVVHEFVHKLDMRSGAPNGCPPLPAGFMGTRTARAAHEAWWAAWEPAYANFRERVIMAQRFGAPPPWLDAYGATAPAEFFAVACEAYFVNRAQFAQEFPALMPVLDAFFRQAP</sequence>
<accession>C5T3E4</accession>
<dbReference type="GO" id="GO:0008237">
    <property type="term" value="F:metallopeptidase activity"/>
    <property type="evidence" value="ECO:0007669"/>
    <property type="project" value="InterPro"/>
</dbReference>
<dbReference type="GO" id="GO:0004177">
    <property type="term" value="F:aminopeptidase activity"/>
    <property type="evidence" value="ECO:0007669"/>
    <property type="project" value="TreeGrafter"/>
</dbReference>
<reference evidence="1 2" key="1">
    <citation type="submission" date="2009-05" db="EMBL/GenBank/DDBJ databases">
        <title>The draft genome of Acidovorax delafieldii 2AN.</title>
        <authorList>
            <consortium name="US DOE Joint Genome Institute (JGI-PGF)"/>
            <person name="Lucas S."/>
            <person name="Copeland A."/>
            <person name="Lapidus A."/>
            <person name="Glavina del Rio T."/>
            <person name="Tice H."/>
            <person name="Bruce D."/>
            <person name="Goodwin L."/>
            <person name="Pitluck S."/>
            <person name="Larimer F."/>
            <person name="Land M.L."/>
            <person name="Hauser L."/>
            <person name="Shelobolina E.S."/>
            <person name="Picardal F."/>
            <person name="Roden E."/>
            <person name="Emerson D."/>
        </authorList>
    </citation>
    <scope>NUCLEOTIDE SEQUENCE [LARGE SCALE GENOMIC DNA]</scope>
    <source>
        <strain evidence="1 2">2AN</strain>
    </source>
</reference>